<evidence type="ECO:0000256" key="4">
    <source>
        <dbReference type="ARBA" id="ARBA00023136"/>
    </source>
</evidence>
<protein>
    <submittedName>
        <fullName evidence="6">Cobalt ABC transporter permease</fullName>
    </submittedName>
</protein>
<dbReference type="GO" id="GO:0005886">
    <property type="term" value="C:plasma membrane"/>
    <property type="evidence" value="ECO:0007669"/>
    <property type="project" value="TreeGrafter"/>
</dbReference>
<dbReference type="RefSeq" id="WP_146828094.1">
    <property type="nucleotide sequence ID" value="NZ_BAAAYQ010000005.1"/>
</dbReference>
<dbReference type="AlphaFoldDB" id="A0A512HXQ4"/>
<feature type="transmembrane region" description="Helical" evidence="5">
    <location>
        <begin position="29"/>
        <end position="62"/>
    </location>
</feature>
<name>A0A512HXQ4_9ACTN</name>
<comment type="subcellular location">
    <subcellularLocation>
        <location evidence="1">Membrane</location>
        <topology evidence="1">Multi-pass membrane protein</topology>
    </subcellularLocation>
</comment>
<accession>A0A512HXQ4</accession>
<keyword evidence="4 5" id="KW-0472">Membrane</keyword>
<dbReference type="Proteomes" id="UP000321769">
    <property type="component" value="Unassembled WGS sequence"/>
</dbReference>
<reference evidence="6 7" key="1">
    <citation type="submission" date="2019-07" db="EMBL/GenBank/DDBJ databases">
        <title>Whole genome shotgun sequence of Aeromicrobium flavum NBRC 107625.</title>
        <authorList>
            <person name="Hosoyama A."/>
            <person name="Uohara A."/>
            <person name="Ohji S."/>
            <person name="Ichikawa N."/>
        </authorList>
    </citation>
    <scope>NUCLEOTIDE SEQUENCE [LARGE SCALE GENOMIC DNA]</scope>
    <source>
        <strain evidence="6 7">NBRC 107625</strain>
    </source>
</reference>
<evidence type="ECO:0000313" key="7">
    <source>
        <dbReference type="Proteomes" id="UP000321769"/>
    </source>
</evidence>
<evidence type="ECO:0000256" key="5">
    <source>
        <dbReference type="SAM" id="Phobius"/>
    </source>
</evidence>
<evidence type="ECO:0000256" key="1">
    <source>
        <dbReference type="ARBA" id="ARBA00004141"/>
    </source>
</evidence>
<feature type="transmembrane region" description="Helical" evidence="5">
    <location>
        <begin position="345"/>
        <end position="365"/>
    </location>
</feature>
<feature type="transmembrane region" description="Helical" evidence="5">
    <location>
        <begin position="247"/>
        <end position="268"/>
    </location>
</feature>
<dbReference type="Pfam" id="PF02361">
    <property type="entry name" value="CbiQ"/>
    <property type="match status" value="1"/>
</dbReference>
<keyword evidence="7" id="KW-1185">Reference proteome</keyword>
<dbReference type="PANTHER" id="PTHR33514:SF15">
    <property type="entry name" value="COBALT TRANSPORT PROTEIN"/>
    <property type="match status" value="1"/>
</dbReference>
<proteinExistence type="predicted"/>
<dbReference type="OrthoDB" id="5187293at2"/>
<organism evidence="6 7">
    <name type="scientific">Aeromicrobium flavum</name>
    <dbReference type="NCBI Taxonomy" id="416568"/>
    <lineage>
        <taxon>Bacteria</taxon>
        <taxon>Bacillati</taxon>
        <taxon>Actinomycetota</taxon>
        <taxon>Actinomycetes</taxon>
        <taxon>Propionibacteriales</taxon>
        <taxon>Nocardioidaceae</taxon>
        <taxon>Aeromicrobium</taxon>
    </lineage>
</organism>
<feature type="transmembrane region" description="Helical" evidence="5">
    <location>
        <begin position="74"/>
        <end position="93"/>
    </location>
</feature>
<keyword evidence="2 5" id="KW-0812">Transmembrane</keyword>
<feature type="transmembrane region" description="Helical" evidence="5">
    <location>
        <begin position="166"/>
        <end position="185"/>
    </location>
</feature>
<evidence type="ECO:0000313" key="6">
    <source>
        <dbReference type="EMBL" id="GEO90231.1"/>
    </source>
</evidence>
<comment type="caution">
    <text evidence="6">The sequence shown here is derived from an EMBL/GenBank/DDBJ whole genome shotgun (WGS) entry which is preliminary data.</text>
</comment>
<sequence length="381" mass="40130">MSTLADPVSPSAAPAPGRLRRELHPGAWWLWALGLAAGASFTLNPVLLVVLVAIAGLVVAACRGDAPWALSFRYYLYFGLLIVVMRVVFRILLGGGSAPGDPVLFHLPEIPLPEVARGIQLLGDVTVTEVLVGLYDGMRLAALVICIGAANSLANPKRLLASAPPALYEVGAALVVAVSVFPQLAESVRRVNRARRLRGDASRGTGAMHRVVIPVLEDALDRSMTLAAGMDARGYGRSGTASPRERFVTGALMLIGLFGLSVGTYGYLDGTAPKVLSYPMLALGLVFAVLALRSAGRRVQRTRYRPQRWLRAEYLTAGSGLAVAVGLKLLSTQQVAVLYPDVPGWPPISVLSLLVVAIAVLPVFVAPQAPSAHDQVGGDAA</sequence>
<dbReference type="PANTHER" id="PTHR33514">
    <property type="entry name" value="PROTEIN ABCI12, CHLOROPLASTIC"/>
    <property type="match status" value="1"/>
</dbReference>
<feature type="transmembrane region" description="Helical" evidence="5">
    <location>
        <begin position="314"/>
        <end position="339"/>
    </location>
</feature>
<keyword evidence="3 5" id="KW-1133">Transmembrane helix</keyword>
<dbReference type="InterPro" id="IPR003339">
    <property type="entry name" value="ABC/ECF_trnsptr_transmembrane"/>
</dbReference>
<feature type="transmembrane region" description="Helical" evidence="5">
    <location>
        <begin position="275"/>
        <end position="293"/>
    </location>
</feature>
<evidence type="ECO:0000256" key="3">
    <source>
        <dbReference type="ARBA" id="ARBA00022989"/>
    </source>
</evidence>
<gene>
    <name evidence="6" type="primary">cbiQ</name>
    <name evidence="6" type="ORF">AFL01nite_25580</name>
</gene>
<evidence type="ECO:0000256" key="2">
    <source>
        <dbReference type="ARBA" id="ARBA00022692"/>
    </source>
</evidence>
<dbReference type="EMBL" id="BJZQ01000015">
    <property type="protein sequence ID" value="GEO90231.1"/>
    <property type="molecule type" value="Genomic_DNA"/>
</dbReference>